<sequence>MSYEPSASSPAPTSDRLFFKYIMENGPSSRAKIAAEHNLSRPTASEAASRLLERGYIKALAKDAGASGKRGRVPGLYDLSESLGCLLTVIAEIDRLSAALYNLRGEQLSEASVSTYWESSEVIQHALETLIDELVKDISLPVLAATVAVVSPVNPNTQQLGNIPDMGHHDQPLDFYSYLTERFNCPVMVDDRINWVLLNETREGIAQHVPVVLGIHLNEGISAALAINGRLYRGVSGRNGLIHLVTAENKSLRQRLQHLGVVDEHSFIRDDGGYLNFEKTAELIVADPESESSQLYLMSLAESIVNAAIITDPSALLLTGPAVENKAFLSLLTELISKKYPWHDLNIIVSEDGARAIRDGVREGSHLLAMVRLGLANPHELGLLYPHRPINFGISAPANEYK</sequence>
<evidence type="ECO:0000313" key="2">
    <source>
        <dbReference type="EMBL" id="QNV39501.1"/>
    </source>
</evidence>
<protein>
    <submittedName>
        <fullName evidence="2">ROK family protein</fullName>
    </submittedName>
</protein>
<comment type="similarity">
    <text evidence="1">Belongs to the ROK (NagC/XylR) family.</text>
</comment>
<accession>A0A7H2BIK5</accession>
<dbReference type="InterPro" id="IPR043129">
    <property type="entry name" value="ATPase_NBD"/>
</dbReference>
<dbReference type="InterPro" id="IPR000600">
    <property type="entry name" value="ROK"/>
</dbReference>
<dbReference type="InterPro" id="IPR036388">
    <property type="entry name" value="WH-like_DNA-bd_sf"/>
</dbReference>
<dbReference type="SUPFAM" id="SSF53067">
    <property type="entry name" value="Actin-like ATPase domain"/>
    <property type="match status" value="1"/>
</dbReference>
<dbReference type="Proteomes" id="UP000516421">
    <property type="component" value="Chromosome"/>
</dbReference>
<organism evidence="2 3">
    <name type="scientific">Rothia amarae</name>
    <dbReference type="NCBI Taxonomy" id="169480"/>
    <lineage>
        <taxon>Bacteria</taxon>
        <taxon>Bacillati</taxon>
        <taxon>Actinomycetota</taxon>
        <taxon>Actinomycetes</taxon>
        <taxon>Micrococcales</taxon>
        <taxon>Micrococcaceae</taxon>
        <taxon>Rothia</taxon>
    </lineage>
</organism>
<gene>
    <name evidence="2" type="ORF">IDM48_08975</name>
</gene>
<evidence type="ECO:0000313" key="3">
    <source>
        <dbReference type="Proteomes" id="UP000516421"/>
    </source>
</evidence>
<dbReference type="AlphaFoldDB" id="A0A7H2BIK5"/>
<name>A0A7H2BIK5_9MICC</name>
<reference evidence="2 3" key="1">
    <citation type="submission" date="2020-09" db="EMBL/GenBank/DDBJ databases">
        <title>Investigation of environmental microbe.</title>
        <authorList>
            <person name="Ou Y."/>
            <person name="Kang Q."/>
        </authorList>
    </citation>
    <scope>NUCLEOTIDE SEQUENCE [LARGE SCALE GENOMIC DNA]</scope>
    <source>
        <strain evidence="2 3">KJZ-9</strain>
    </source>
</reference>
<dbReference type="EMBL" id="CP061538">
    <property type="protein sequence ID" value="QNV39501.1"/>
    <property type="molecule type" value="Genomic_DNA"/>
</dbReference>
<dbReference type="PANTHER" id="PTHR18964:SF149">
    <property type="entry name" value="BIFUNCTIONAL UDP-N-ACETYLGLUCOSAMINE 2-EPIMERASE_N-ACETYLMANNOSAMINE KINASE"/>
    <property type="match status" value="1"/>
</dbReference>
<keyword evidence="3" id="KW-1185">Reference proteome</keyword>
<dbReference type="KEGG" id="rama:IDM48_08975"/>
<dbReference type="SUPFAM" id="SSF46785">
    <property type="entry name" value="Winged helix' DNA-binding domain"/>
    <property type="match status" value="1"/>
</dbReference>
<dbReference type="Pfam" id="PF00480">
    <property type="entry name" value="ROK"/>
    <property type="match status" value="1"/>
</dbReference>
<dbReference type="RefSeq" id="WP_190617016.1">
    <property type="nucleotide sequence ID" value="NZ_CP061538.1"/>
</dbReference>
<dbReference type="PANTHER" id="PTHR18964">
    <property type="entry name" value="ROK (REPRESSOR, ORF, KINASE) FAMILY"/>
    <property type="match status" value="1"/>
</dbReference>
<dbReference type="Gene3D" id="1.10.10.10">
    <property type="entry name" value="Winged helix-like DNA-binding domain superfamily/Winged helix DNA-binding domain"/>
    <property type="match status" value="1"/>
</dbReference>
<dbReference type="InterPro" id="IPR036390">
    <property type="entry name" value="WH_DNA-bd_sf"/>
</dbReference>
<evidence type="ECO:0000256" key="1">
    <source>
        <dbReference type="ARBA" id="ARBA00006479"/>
    </source>
</evidence>
<dbReference type="Gene3D" id="3.30.420.40">
    <property type="match status" value="2"/>
</dbReference>
<dbReference type="CDD" id="cd23763">
    <property type="entry name" value="ASKHA_ATPase_ROK"/>
    <property type="match status" value="1"/>
</dbReference>
<proteinExistence type="inferred from homology"/>